<dbReference type="PROSITE" id="PS50011">
    <property type="entry name" value="PROTEIN_KINASE_DOM"/>
    <property type="match status" value="1"/>
</dbReference>
<keyword evidence="6" id="KW-1185">Reference proteome</keyword>
<dbReference type="PANTHER" id="PTHR11909">
    <property type="entry name" value="CASEIN KINASE-RELATED"/>
    <property type="match status" value="1"/>
</dbReference>
<dbReference type="Gene3D" id="1.10.510.10">
    <property type="entry name" value="Transferase(Phosphotransferase) domain 1"/>
    <property type="match status" value="1"/>
</dbReference>
<dbReference type="PROSITE" id="PS00107">
    <property type="entry name" value="PROTEIN_KINASE_ATP"/>
    <property type="match status" value="1"/>
</dbReference>
<keyword evidence="2" id="KW-0547">Nucleotide-binding</keyword>
<dbReference type="InterPro" id="IPR050235">
    <property type="entry name" value="CK1_Ser-Thr_kinase"/>
</dbReference>
<dbReference type="InterPro" id="IPR000719">
    <property type="entry name" value="Prot_kinase_dom"/>
</dbReference>
<evidence type="ECO:0000256" key="2">
    <source>
        <dbReference type="PROSITE-ProRule" id="PRU10141"/>
    </source>
</evidence>
<comment type="caution">
    <text evidence="4">The sequence shown here is derived from an EMBL/GenBank/DDBJ whole genome shotgun (WGS) entry which is preliminary data.</text>
</comment>
<dbReference type="Pfam" id="PF00069">
    <property type="entry name" value="Pkinase"/>
    <property type="match status" value="1"/>
</dbReference>
<reference evidence="4 6" key="1">
    <citation type="submission" date="2016-11" db="EMBL/GenBank/DDBJ databases">
        <title>The macronuclear genome of Stentor coeruleus: a giant cell with tiny introns.</title>
        <authorList>
            <person name="Slabodnick M."/>
            <person name="Ruby J.G."/>
            <person name="Reiff S.B."/>
            <person name="Swart E.C."/>
            <person name="Gosai S."/>
            <person name="Prabakaran S."/>
            <person name="Witkowska E."/>
            <person name="Larue G.E."/>
            <person name="Fisher S."/>
            <person name="Freeman R.M."/>
            <person name="Gunawardena J."/>
            <person name="Chu W."/>
            <person name="Stover N.A."/>
            <person name="Gregory B.D."/>
            <person name="Nowacki M."/>
            <person name="Derisi J."/>
            <person name="Roy S.W."/>
            <person name="Marshall W.F."/>
            <person name="Sood P."/>
        </authorList>
    </citation>
    <scope>NUCLEOTIDE SEQUENCE [LARGE SCALE GENOMIC DNA]</scope>
    <source>
        <strain evidence="4">WM001</strain>
    </source>
</reference>
<dbReference type="GO" id="GO:0004672">
    <property type="term" value="F:protein kinase activity"/>
    <property type="evidence" value="ECO:0007669"/>
    <property type="project" value="InterPro"/>
</dbReference>
<evidence type="ECO:0000259" key="3">
    <source>
        <dbReference type="PROSITE" id="PS50011"/>
    </source>
</evidence>
<evidence type="ECO:0000313" key="5">
    <source>
        <dbReference type="EMBL" id="OMJ76677.1"/>
    </source>
</evidence>
<sequence length="328" mass="37453">MFKTEICGEDYKFLKIIGKGGFGKVYEVEDVLGIKAAVKVIKDEKLARNEYKVLQILEGVKGVPRVFRFYDKGSLFALSMEFGGVCIIDPESGFDFKSAYVLSDFAWKSIEILKNMHRRGIVHNDIKPHQFIVSENRKLFLVDFGFSRRFKNGKFHKELKVLDRKQGNFLFASKNCHKGYSLSRRDDLISLGYMLIYLYKGTLPWENCGNITNPAEKWDKAYSIKKLKTVASLCKGMPSEFSKFLEYSISLEYSKKPDYGYLINIFKDLSALFSSNSNSTNASSSVFSTKDNWLTQTYFEMAATEVIDAPGFKIQDQVEIDNPVGIIL</sequence>
<dbReference type="Proteomes" id="UP000187209">
    <property type="component" value="Unassembled WGS sequence"/>
</dbReference>
<dbReference type="InterPro" id="IPR011009">
    <property type="entry name" value="Kinase-like_dom_sf"/>
</dbReference>
<evidence type="ECO:0000313" key="4">
    <source>
        <dbReference type="EMBL" id="OMJ73998.1"/>
    </source>
</evidence>
<gene>
    <name evidence="5" type="ORF">SteCoe_23906</name>
    <name evidence="4" type="ORF">SteCoe_27177</name>
</gene>
<dbReference type="InterPro" id="IPR017441">
    <property type="entry name" value="Protein_kinase_ATP_BS"/>
</dbReference>
<dbReference type="SUPFAM" id="SSF56112">
    <property type="entry name" value="Protein kinase-like (PK-like)"/>
    <property type="match status" value="1"/>
</dbReference>
<proteinExistence type="predicted"/>
<accession>A0A1R2BB42</accession>
<dbReference type="OrthoDB" id="1932208at2759"/>
<keyword evidence="2" id="KW-0067">ATP-binding</keyword>
<evidence type="ECO:0000256" key="1">
    <source>
        <dbReference type="ARBA" id="ARBA00023860"/>
    </source>
</evidence>
<dbReference type="AlphaFoldDB" id="A0A1R2BB42"/>
<dbReference type="EMBL" id="MPUH01000617">
    <property type="protein sequence ID" value="OMJ76677.1"/>
    <property type="molecule type" value="Genomic_DNA"/>
</dbReference>
<dbReference type="EMBL" id="MPUH01000781">
    <property type="protein sequence ID" value="OMJ73998.1"/>
    <property type="molecule type" value="Genomic_DNA"/>
</dbReference>
<name>A0A1R2BB42_9CILI</name>
<protein>
    <recommendedName>
        <fullName evidence="1">Casein kinase I</fullName>
    </recommendedName>
</protein>
<dbReference type="SMART" id="SM00220">
    <property type="entry name" value="S_TKc"/>
    <property type="match status" value="1"/>
</dbReference>
<evidence type="ECO:0000313" key="6">
    <source>
        <dbReference type="Proteomes" id="UP000187209"/>
    </source>
</evidence>
<feature type="binding site" evidence="2">
    <location>
        <position position="39"/>
    </location>
    <ligand>
        <name>ATP</name>
        <dbReference type="ChEBI" id="CHEBI:30616"/>
    </ligand>
</feature>
<organism evidence="4 6">
    <name type="scientific">Stentor coeruleus</name>
    <dbReference type="NCBI Taxonomy" id="5963"/>
    <lineage>
        <taxon>Eukaryota</taxon>
        <taxon>Sar</taxon>
        <taxon>Alveolata</taxon>
        <taxon>Ciliophora</taxon>
        <taxon>Postciliodesmatophora</taxon>
        <taxon>Heterotrichea</taxon>
        <taxon>Heterotrichida</taxon>
        <taxon>Stentoridae</taxon>
        <taxon>Stentor</taxon>
    </lineage>
</organism>
<dbReference type="GO" id="GO:0005524">
    <property type="term" value="F:ATP binding"/>
    <property type="evidence" value="ECO:0007669"/>
    <property type="project" value="UniProtKB-UniRule"/>
</dbReference>
<feature type="domain" description="Protein kinase" evidence="3">
    <location>
        <begin position="11"/>
        <end position="273"/>
    </location>
</feature>